<keyword evidence="8" id="KW-1185">Reference proteome</keyword>
<dbReference type="InterPro" id="IPR053876">
    <property type="entry name" value="Phage_int_M"/>
</dbReference>
<evidence type="ECO:0000256" key="3">
    <source>
        <dbReference type="ARBA" id="ARBA00023172"/>
    </source>
</evidence>
<keyword evidence="3" id="KW-0233">DNA recombination</keyword>
<comment type="caution">
    <text evidence="7">The sequence shown here is derived from an EMBL/GenBank/DDBJ whole genome shotgun (WGS) entry which is preliminary data.</text>
</comment>
<dbReference type="EMBL" id="BAAAOH010000001">
    <property type="protein sequence ID" value="GAA1997144.1"/>
    <property type="molecule type" value="Genomic_DNA"/>
</dbReference>
<dbReference type="PANTHER" id="PTHR30349:SF64">
    <property type="entry name" value="PROPHAGE INTEGRASE INTD-RELATED"/>
    <property type="match status" value="1"/>
</dbReference>
<reference evidence="8" key="1">
    <citation type="journal article" date="2019" name="Int. J. Syst. Evol. Microbiol.">
        <title>The Global Catalogue of Microorganisms (GCM) 10K type strain sequencing project: providing services to taxonomists for standard genome sequencing and annotation.</title>
        <authorList>
            <consortium name="The Broad Institute Genomics Platform"/>
            <consortium name="The Broad Institute Genome Sequencing Center for Infectious Disease"/>
            <person name="Wu L."/>
            <person name="Ma J."/>
        </authorList>
    </citation>
    <scope>NUCLEOTIDE SEQUENCE [LARGE SCALE GENOMIC DNA]</scope>
    <source>
        <strain evidence="8">JCM 14902</strain>
    </source>
</reference>
<evidence type="ECO:0000313" key="7">
    <source>
        <dbReference type="EMBL" id="GAA1997144.1"/>
    </source>
</evidence>
<feature type="domain" description="Tyr recombinase" evidence="5">
    <location>
        <begin position="178"/>
        <end position="387"/>
    </location>
</feature>
<dbReference type="InterPro" id="IPR010998">
    <property type="entry name" value="Integrase_recombinase_N"/>
</dbReference>
<proteinExistence type="inferred from homology"/>
<dbReference type="CDD" id="cd01189">
    <property type="entry name" value="INT_ICEBs1_C_like"/>
    <property type="match status" value="1"/>
</dbReference>
<dbReference type="PROSITE" id="PS51898">
    <property type="entry name" value="TYR_RECOMBINASE"/>
    <property type="match status" value="1"/>
</dbReference>
<dbReference type="RefSeq" id="WP_344066021.1">
    <property type="nucleotide sequence ID" value="NZ_BAAAOH010000001.1"/>
</dbReference>
<evidence type="ECO:0000256" key="4">
    <source>
        <dbReference type="PROSITE-ProRule" id="PRU01248"/>
    </source>
</evidence>
<dbReference type="Pfam" id="PF22022">
    <property type="entry name" value="Phage_int_M"/>
    <property type="match status" value="1"/>
</dbReference>
<dbReference type="InterPro" id="IPR013762">
    <property type="entry name" value="Integrase-like_cat_sf"/>
</dbReference>
<dbReference type="Pfam" id="PF00589">
    <property type="entry name" value="Phage_integrase"/>
    <property type="match status" value="1"/>
</dbReference>
<accession>A0ABP5EG18</accession>
<dbReference type="PROSITE" id="PS51900">
    <property type="entry name" value="CB"/>
    <property type="match status" value="1"/>
</dbReference>
<organism evidence="7 8">
    <name type="scientific">Microbacterium pumilum</name>
    <dbReference type="NCBI Taxonomy" id="344165"/>
    <lineage>
        <taxon>Bacteria</taxon>
        <taxon>Bacillati</taxon>
        <taxon>Actinomycetota</taxon>
        <taxon>Actinomycetes</taxon>
        <taxon>Micrococcales</taxon>
        <taxon>Microbacteriaceae</taxon>
        <taxon>Microbacterium</taxon>
    </lineage>
</organism>
<keyword evidence="2 4" id="KW-0238">DNA-binding</keyword>
<dbReference type="Gene3D" id="1.10.150.130">
    <property type="match status" value="1"/>
</dbReference>
<dbReference type="InterPro" id="IPR002104">
    <property type="entry name" value="Integrase_catalytic"/>
</dbReference>
<protein>
    <submittedName>
        <fullName evidence="7">Tyrosine-type recombinase/integrase</fullName>
    </submittedName>
</protein>
<dbReference type="SUPFAM" id="SSF56349">
    <property type="entry name" value="DNA breaking-rejoining enzymes"/>
    <property type="match status" value="1"/>
</dbReference>
<gene>
    <name evidence="7" type="ORF">GCM10009777_37730</name>
</gene>
<evidence type="ECO:0000313" key="8">
    <source>
        <dbReference type="Proteomes" id="UP001500326"/>
    </source>
</evidence>
<evidence type="ECO:0000259" key="6">
    <source>
        <dbReference type="PROSITE" id="PS51900"/>
    </source>
</evidence>
<dbReference type="InterPro" id="IPR011010">
    <property type="entry name" value="DNA_brk_join_enz"/>
</dbReference>
<comment type="similarity">
    <text evidence="1">Belongs to the 'phage' integrase family.</text>
</comment>
<dbReference type="InterPro" id="IPR050090">
    <property type="entry name" value="Tyrosine_recombinase_XerCD"/>
</dbReference>
<feature type="domain" description="Core-binding (CB)" evidence="6">
    <location>
        <begin position="75"/>
        <end position="157"/>
    </location>
</feature>
<evidence type="ECO:0000256" key="2">
    <source>
        <dbReference type="ARBA" id="ARBA00023125"/>
    </source>
</evidence>
<dbReference type="PANTHER" id="PTHR30349">
    <property type="entry name" value="PHAGE INTEGRASE-RELATED"/>
    <property type="match status" value="1"/>
</dbReference>
<dbReference type="InterPro" id="IPR044068">
    <property type="entry name" value="CB"/>
</dbReference>
<sequence length="395" mass="43906">MAGRPRTPIGTFGEIAVREVAPGKFYASTRFRDWDGQSRQVTATAGSRSGARVELKQRLAERQQQAANGSLSAGSSFQDLAAAWKEDMLMNADLSDGTKETYERELRTLVIPTFEHLTVREVTVGRVERFLQTQRAKSYPRMKHSRTILSMVMGFAVRREIIARNPVKDTSRMKKPKKTPKALTDEQLTLIRQAAREWRTGEHVLGPRPDGQVRDVIELMLGTATRIGEVLAIRKCDVDMTMSPPTVDINGTLVVRKGNGLIRQPKPKTDDSNRVVAVPAFAAEVIRRRLARLGGADDHHFLFFTRNGTPLAPHNVRRTFRGMLKSVGLDGIEITPHSFRRTGATLITNEVDIETAAEVLGHSSTATTREHYAEPDKTVNPLSAAVLERLAPRAD</sequence>
<name>A0ABP5EG18_9MICO</name>
<dbReference type="Proteomes" id="UP001500326">
    <property type="component" value="Unassembled WGS sequence"/>
</dbReference>
<evidence type="ECO:0000259" key="5">
    <source>
        <dbReference type="PROSITE" id="PS51898"/>
    </source>
</evidence>
<evidence type="ECO:0000256" key="1">
    <source>
        <dbReference type="ARBA" id="ARBA00008857"/>
    </source>
</evidence>
<dbReference type="Gene3D" id="1.10.443.10">
    <property type="entry name" value="Intergrase catalytic core"/>
    <property type="match status" value="1"/>
</dbReference>